<dbReference type="SUPFAM" id="SSF52980">
    <property type="entry name" value="Restriction endonuclease-like"/>
    <property type="match status" value="1"/>
</dbReference>
<dbReference type="InterPro" id="IPR008538">
    <property type="entry name" value="Uma2"/>
</dbReference>
<dbReference type="GO" id="GO:0004519">
    <property type="term" value="F:endonuclease activity"/>
    <property type="evidence" value="ECO:0007669"/>
    <property type="project" value="UniProtKB-KW"/>
</dbReference>
<dbReference type="CDD" id="cd06260">
    <property type="entry name" value="DUF820-like"/>
    <property type="match status" value="1"/>
</dbReference>
<dbReference type="Gene3D" id="3.90.1570.10">
    <property type="entry name" value="tt1808, chain A"/>
    <property type="match status" value="1"/>
</dbReference>
<dbReference type="RefSeq" id="WP_190579256.1">
    <property type="nucleotide sequence ID" value="NZ_CAWPQU010000020.1"/>
</dbReference>
<comment type="caution">
    <text evidence="2">The sequence shown here is derived from an EMBL/GenBank/DDBJ whole genome shotgun (WGS) entry which is preliminary data.</text>
</comment>
<keyword evidence="3" id="KW-1185">Reference proteome</keyword>
<evidence type="ECO:0000259" key="1">
    <source>
        <dbReference type="Pfam" id="PF05685"/>
    </source>
</evidence>
<organism evidence="2 3">
    <name type="scientific">Phormidium tenue FACHB-1050</name>
    <dbReference type="NCBI Taxonomy" id="2692857"/>
    <lineage>
        <taxon>Bacteria</taxon>
        <taxon>Bacillati</taxon>
        <taxon>Cyanobacteriota</taxon>
        <taxon>Cyanophyceae</taxon>
        <taxon>Oscillatoriophycideae</taxon>
        <taxon>Oscillatoriales</taxon>
        <taxon>Oscillatoriaceae</taxon>
        <taxon>Phormidium</taxon>
    </lineage>
</organism>
<keyword evidence="2" id="KW-0255">Endonuclease</keyword>
<gene>
    <name evidence="2" type="ORF">H6G05_15950</name>
</gene>
<keyword evidence="2" id="KW-0378">Hydrolase</keyword>
<reference evidence="2 3" key="1">
    <citation type="journal article" date="2020" name="ISME J.">
        <title>Comparative genomics reveals insights into cyanobacterial evolution and habitat adaptation.</title>
        <authorList>
            <person name="Chen M.Y."/>
            <person name="Teng W.K."/>
            <person name="Zhao L."/>
            <person name="Hu C.X."/>
            <person name="Zhou Y.K."/>
            <person name="Han B.P."/>
            <person name="Song L.R."/>
            <person name="Shu W.S."/>
        </authorList>
    </citation>
    <scope>NUCLEOTIDE SEQUENCE [LARGE SCALE GENOMIC DNA]</scope>
    <source>
        <strain evidence="2 3">FACHB-1050</strain>
    </source>
</reference>
<dbReference type="EMBL" id="JACJQY010000027">
    <property type="protein sequence ID" value="MBD2318334.1"/>
    <property type="molecule type" value="Genomic_DNA"/>
</dbReference>
<dbReference type="InterPro" id="IPR011335">
    <property type="entry name" value="Restrct_endonuc-II-like"/>
</dbReference>
<sequence length="217" mass="24459">MTQTLSPRTILPVTTFEAFIDWLPENSGVRYELHNGNITEMPQPVGEHEEAKGFLNVEVAFEIKRLGLSYVIPSQTLVRPEGKDSGYLPDVLVLNRDNLVNEKLWKKESVIGNGASIPLVIEIVSTNWRDDYYLKFADYEEMGIPEYWIVDYAALGGRKFIGNPKLPTISVCNLVDGEYQVSQFRDAERIVSQAFPELTLTANQIFQASSSTVLDIL</sequence>
<evidence type="ECO:0000313" key="3">
    <source>
        <dbReference type="Proteomes" id="UP000618445"/>
    </source>
</evidence>
<dbReference type="Pfam" id="PF05685">
    <property type="entry name" value="Uma2"/>
    <property type="match status" value="1"/>
</dbReference>
<dbReference type="Proteomes" id="UP000618445">
    <property type="component" value="Unassembled WGS sequence"/>
</dbReference>
<name>A0ABR8CCM7_9CYAN</name>
<dbReference type="PANTHER" id="PTHR34107:SF2">
    <property type="entry name" value="SLL0888 PROTEIN"/>
    <property type="match status" value="1"/>
</dbReference>
<dbReference type="InterPro" id="IPR012296">
    <property type="entry name" value="Nuclease_put_TT1808"/>
</dbReference>
<feature type="domain" description="Putative restriction endonuclease" evidence="1">
    <location>
        <begin position="17"/>
        <end position="202"/>
    </location>
</feature>
<protein>
    <submittedName>
        <fullName evidence="2">Uma2 family endonuclease</fullName>
    </submittedName>
</protein>
<evidence type="ECO:0000313" key="2">
    <source>
        <dbReference type="EMBL" id="MBD2318334.1"/>
    </source>
</evidence>
<keyword evidence="2" id="KW-0540">Nuclease</keyword>
<dbReference type="PANTHER" id="PTHR34107">
    <property type="entry name" value="SLL0198 PROTEIN-RELATED"/>
    <property type="match status" value="1"/>
</dbReference>
<proteinExistence type="predicted"/>
<accession>A0ABR8CCM7</accession>